<dbReference type="RefSeq" id="WP_255225624.1">
    <property type="nucleotide sequence ID" value="NZ_JAJEKE010000001.1"/>
</dbReference>
<evidence type="ECO:0000259" key="2">
    <source>
        <dbReference type="SMART" id="SM00646"/>
    </source>
</evidence>
<evidence type="ECO:0000313" key="4">
    <source>
        <dbReference type="Proteomes" id="UP001651880"/>
    </source>
</evidence>
<dbReference type="InterPro" id="IPR050695">
    <property type="entry name" value="N-acetylmuramoyl_amidase_3"/>
</dbReference>
<protein>
    <submittedName>
        <fullName evidence="3">N-acetylmuramoyl-L-alanine amidase</fullName>
    </submittedName>
</protein>
<sequence length="185" mass="20796">MQKVYIDWGHGMGDEIFSSYPIGEKVLKKLEAIGIQAEIRPEDMNKISLEERISKIRESRAQILISIDSNWSENANQKGVETYYNTASKTGDLLAKKVQRELIKATNLYNRGIIGCDSKTNNEITTLLKANEISIVSLIGFSSNPHERLQIEQDKFKELISDGILKGISRYLNINGALSSKGIFM</sequence>
<keyword evidence="4" id="KW-1185">Reference proteome</keyword>
<dbReference type="InterPro" id="IPR002508">
    <property type="entry name" value="MurNAc-LAA_cat"/>
</dbReference>
<dbReference type="PANTHER" id="PTHR30404:SF0">
    <property type="entry name" value="N-ACETYLMURAMOYL-L-ALANINE AMIDASE AMIC"/>
    <property type="match status" value="1"/>
</dbReference>
<dbReference type="CDD" id="cd02696">
    <property type="entry name" value="MurNAc-LAA"/>
    <property type="match status" value="1"/>
</dbReference>
<evidence type="ECO:0000313" key="3">
    <source>
        <dbReference type="EMBL" id="MCQ1528122.1"/>
    </source>
</evidence>
<comment type="caution">
    <text evidence="3">The sequence shown here is derived from an EMBL/GenBank/DDBJ whole genome shotgun (WGS) entry which is preliminary data.</text>
</comment>
<proteinExistence type="predicted"/>
<name>A0ABT1NA37_9FIRM</name>
<dbReference type="Gene3D" id="3.40.630.40">
    <property type="entry name" value="Zn-dependent exopeptidases"/>
    <property type="match status" value="1"/>
</dbReference>
<dbReference type="EMBL" id="JAJEKE010000001">
    <property type="protein sequence ID" value="MCQ1528122.1"/>
    <property type="molecule type" value="Genomic_DNA"/>
</dbReference>
<gene>
    <name evidence="3" type="ORF">LJD61_00960</name>
</gene>
<keyword evidence="1" id="KW-0378">Hydrolase</keyword>
<dbReference type="Proteomes" id="UP001651880">
    <property type="component" value="Unassembled WGS sequence"/>
</dbReference>
<dbReference type="SMART" id="SM00646">
    <property type="entry name" value="Ami_3"/>
    <property type="match status" value="1"/>
</dbReference>
<dbReference type="SUPFAM" id="SSF53187">
    <property type="entry name" value="Zn-dependent exopeptidases"/>
    <property type="match status" value="1"/>
</dbReference>
<dbReference type="Pfam" id="PF01520">
    <property type="entry name" value="Amidase_3"/>
    <property type="match status" value="1"/>
</dbReference>
<reference evidence="3 4" key="1">
    <citation type="submission" date="2021-10" db="EMBL/GenBank/DDBJ databases">
        <title>Lutispora strain m25 sp. nov., a thermophilic, non-spore-forming bacterium isolated from a lab-scale methanogenic bioreactor digesting anaerobic sludge.</title>
        <authorList>
            <person name="El Houari A."/>
            <person name="Mcdonald J."/>
        </authorList>
    </citation>
    <scope>NUCLEOTIDE SEQUENCE [LARGE SCALE GENOMIC DNA]</scope>
    <source>
        <strain evidence="4">m25</strain>
    </source>
</reference>
<accession>A0ABT1NA37</accession>
<evidence type="ECO:0000256" key="1">
    <source>
        <dbReference type="ARBA" id="ARBA00022801"/>
    </source>
</evidence>
<feature type="domain" description="MurNAc-LAA" evidence="2">
    <location>
        <begin position="53"/>
        <end position="169"/>
    </location>
</feature>
<dbReference type="PANTHER" id="PTHR30404">
    <property type="entry name" value="N-ACETYLMURAMOYL-L-ALANINE AMIDASE"/>
    <property type="match status" value="1"/>
</dbReference>
<organism evidence="3 4">
    <name type="scientific">Lutispora saccharofermentans</name>
    <dbReference type="NCBI Taxonomy" id="3024236"/>
    <lineage>
        <taxon>Bacteria</taxon>
        <taxon>Bacillati</taxon>
        <taxon>Bacillota</taxon>
        <taxon>Clostridia</taxon>
        <taxon>Lutisporales</taxon>
        <taxon>Lutisporaceae</taxon>
        <taxon>Lutispora</taxon>
    </lineage>
</organism>